<dbReference type="Pfam" id="PF19300">
    <property type="entry name" value="BPD_transp_1_N"/>
    <property type="match status" value="1"/>
</dbReference>
<feature type="transmembrane region" description="Helical" evidence="7">
    <location>
        <begin position="184"/>
        <end position="202"/>
    </location>
</feature>
<evidence type="ECO:0000256" key="4">
    <source>
        <dbReference type="ARBA" id="ARBA00022692"/>
    </source>
</evidence>
<feature type="transmembrane region" description="Helical" evidence="7">
    <location>
        <begin position="238"/>
        <end position="264"/>
    </location>
</feature>
<keyword evidence="3" id="KW-1003">Cell membrane</keyword>
<dbReference type="CDD" id="cd06261">
    <property type="entry name" value="TM_PBP2"/>
    <property type="match status" value="1"/>
</dbReference>
<evidence type="ECO:0000256" key="2">
    <source>
        <dbReference type="ARBA" id="ARBA00022448"/>
    </source>
</evidence>
<feature type="transmembrane region" description="Helical" evidence="7">
    <location>
        <begin position="284"/>
        <end position="310"/>
    </location>
</feature>
<dbReference type="PANTHER" id="PTHR43163:SF3">
    <property type="entry name" value="PEPTIDE ABC TRANSPORTER PERMEASE PROTEIN"/>
    <property type="match status" value="1"/>
</dbReference>
<dbReference type="RefSeq" id="WP_377946501.1">
    <property type="nucleotide sequence ID" value="NZ_CP072611.1"/>
</dbReference>
<dbReference type="Pfam" id="PF00528">
    <property type="entry name" value="BPD_transp_1"/>
    <property type="match status" value="1"/>
</dbReference>
<keyword evidence="4 7" id="KW-0812">Transmembrane</keyword>
<dbReference type="InterPro" id="IPR035906">
    <property type="entry name" value="MetI-like_sf"/>
</dbReference>
<feature type="transmembrane region" description="Helical" evidence="7">
    <location>
        <begin position="102"/>
        <end position="122"/>
    </location>
</feature>
<keyword evidence="10" id="KW-1185">Reference proteome</keyword>
<evidence type="ECO:0000256" key="6">
    <source>
        <dbReference type="ARBA" id="ARBA00023136"/>
    </source>
</evidence>
<evidence type="ECO:0000256" key="1">
    <source>
        <dbReference type="ARBA" id="ARBA00004651"/>
    </source>
</evidence>
<keyword evidence="5 7" id="KW-1133">Transmembrane helix</keyword>
<dbReference type="EMBL" id="JBHUIJ010000015">
    <property type="protein sequence ID" value="MFD2238301.1"/>
    <property type="molecule type" value="Genomic_DNA"/>
</dbReference>
<dbReference type="Proteomes" id="UP001597371">
    <property type="component" value="Unassembled WGS sequence"/>
</dbReference>
<comment type="subcellular location">
    <subcellularLocation>
        <location evidence="1 7">Cell membrane</location>
        <topology evidence="1 7">Multi-pass membrane protein</topology>
    </subcellularLocation>
</comment>
<dbReference type="InterPro" id="IPR000515">
    <property type="entry name" value="MetI-like"/>
</dbReference>
<reference evidence="10" key="1">
    <citation type="journal article" date="2019" name="Int. J. Syst. Evol. Microbiol.">
        <title>The Global Catalogue of Microorganisms (GCM) 10K type strain sequencing project: providing services to taxonomists for standard genome sequencing and annotation.</title>
        <authorList>
            <consortium name="The Broad Institute Genomics Platform"/>
            <consortium name="The Broad Institute Genome Sequencing Center for Infectious Disease"/>
            <person name="Wu L."/>
            <person name="Ma J."/>
        </authorList>
    </citation>
    <scope>NUCLEOTIDE SEQUENCE [LARGE SCALE GENOMIC DNA]</scope>
    <source>
        <strain evidence="10">ZS-35-S2</strain>
    </source>
</reference>
<dbReference type="PROSITE" id="PS50928">
    <property type="entry name" value="ABC_TM1"/>
    <property type="match status" value="1"/>
</dbReference>
<keyword evidence="2 7" id="KW-0813">Transport</keyword>
<feature type="domain" description="ABC transmembrane type-1" evidence="8">
    <location>
        <begin position="98"/>
        <end position="307"/>
    </location>
</feature>
<comment type="similarity">
    <text evidence="7">Belongs to the binding-protein-dependent transport system permease family.</text>
</comment>
<feature type="transmembrane region" description="Helical" evidence="7">
    <location>
        <begin position="134"/>
        <end position="164"/>
    </location>
</feature>
<evidence type="ECO:0000256" key="5">
    <source>
        <dbReference type="ARBA" id="ARBA00022989"/>
    </source>
</evidence>
<evidence type="ECO:0000259" key="8">
    <source>
        <dbReference type="PROSITE" id="PS50928"/>
    </source>
</evidence>
<sequence>MPRVFMALLKRAGGMAVVLALVVTVVFLIVRVTPGDPAAVMLGSDATPEDIAALRARLGLDAPILVQYGRFVLDILRGDLGQSIFLGQPVTTALAARAEPTFFLTLFSILIAVSIALPVGILSAVKRGTLFDQIVVGATMVAASVPSFWLGLILIQTFAVGLGWFPASGYGGPGTPFLERLSHLVLPAVALGIVNSALITRFTRAAMLDVLSEDYVRTARAKGAGPSRVILKHALKNAMIPIITVIGLSVALLVAGAVVTETVFGLPGVGNLVVQAVLRRDYPVIQGTLLVVAAIYVLINFAVDMLYLTVDPRVRT</sequence>
<comment type="caution">
    <text evidence="9">The sequence shown here is derived from an EMBL/GenBank/DDBJ whole genome shotgun (WGS) entry which is preliminary data.</text>
</comment>
<protein>
    <submittedName>
        <fullName evidence="9">ABC transporter permease</fullName>
    </submittedName>
</protein>
<evidence type="ECO:0000313" key="9">
    <source>
        <dbReference type="EMBL" id="MFD2238301.1"/>
    </source>
</evidence>
<name>A0ABW5CNB0_9HYPH</name>
<keyword evidence="6 7" id="KW-0472">Membrane</keyword>
<proteinExistence type="inferred from homology"/>
<evidence type="ECO:0000313" key="10">
    <source>
        <dbReference type="Proteomes" id="UP001597371"/>
    </source>
</evidence>
<organism evidence="9 10">
    <name type="scientific">Aureimonas populi</name>
    <dbReference type="NCBI Taxonomy" id="1701758"/>
    <lineage>
        <taxon>Bacteria</taxon>
        <taxon>Pseudomonadati</taxon>
        <taxon>Pseudomonadota</taxon>
        <taxon>Alphaproteobacteria</taxon>
        <taxon>Hyphomicrobiales</taxon>
        <taxon>Aurantimonadaceae</taxon>
        <taxon>Aureimonas</taxon>
    </lineage>
</organism>
<feature type="transmembrane region" description="Helical" evidence="7">
    <location>
        <begin position="12"/>
        <end position="32"/>
    </location>
</feature>
<dbReference type="PANTHER" id="PTHR43163">
    <property type="entry name" value="DIPEPTIDE TRANSPORT SYSTEM PERMEASE PROTEIN DPPB-RELATED"/>
    <property type="match status" value="1"/>
</dbReference>
<evidence type="ECO:0000256" key="3">
    <source>
        <dbReference type="ARBA" id="ARBA00022475"/>
    </source>
</evidence>
<gene>
    <name evidence="9" type="ORF">ACFSKQ_12660</name>
</gene>
<dbReference type="SUPFAM" id="SSF161098">
    <property type="entry name" value="MetI-like"/>
    <property type="match status" value="1"/>
</dbReference>
<dbReference type="Gene3D" id="1.10.3720.10">
    <property type="entry name" value="MetI-like"/>
    <property type="match status" value="1"/>
</dbReference>
<dbReference type="InterPro" id="IPR045621">
    <property type="entry name" value="BPD_transp_1_N"/>
</dbReference>
<accession>A0ABW5CNB0</accession>
<evidence type="ECO:0000256" key="7">
    <source>
        <dbReference type="RuleBase" id="RU363032"/>
    </source>
</evidence>